<evidence type="ECO:0000313" key="2">
    <source>
        <dbReference type="Proteomes" id="UP000199440"/>
    </source>
</evidence>
<organism evidence="1 2">
    <name type="scientific">Kriegella aquimaris</name>
    <dbReference type="NCBI Taxonomy" id="192904"/>
    <lineage>
        <taxon>Bacteria</taxon>
        <taxon>Pseudomonadati</taxon>
        <taxon>Bacteroidota</taxon>
        <taxon>Flavobacteriia</taxon>
        <taxon>Flavobacteriales</taxon>
        <taxon>Flavobacteriaceae</taxon>
        <taxon>Kriegella</taxon>
    </lineage>
</organism>
<protein>
    <submittedName>
        <fullName evidence="1">Polyketide cyclase / dehydrase and lipid transport</fullName>
    </submittedName>
</protein>
<accession>A0A1G9JLU8</accession>
<evidence type="ECO:0000313" key="1">
    <source>
        <dbReference type="EMBL" id="SDL38074.1"/>
    </source>
</evidence>
<dbReference type="CDD" id="cd07812">
    <property type="entry name" value="SRPBCC"/>
    <property type="match status" value="1"/>
</dbReference>
<gene>
    <name evidence="1" type="ORF">SAMN04488514_101600</name>
</gene>
<dbReference type="EMBL" id="FNGV01000001">
    <property type="protein sequence ID" value="SDL38074.1"/>
    <property type="molecule type" value="Genomic_DNA"/>
</dbReference>
<reference evidence="1 2" key="1">
    <citation type="submission" date="2016-10" db="EMBL/GenBank/DDBJ databases">
        <authorList>
            <person name="de Groot N.N."/>
        </authorList>
    </citation>
    <scope>NUCLEOTIDE SEQUENCE [LARGE SCALE GENOMIC DNA]</scope>
    <source>
        <strain evidence="1 2">DSM 19886</strain>
    </source>
</reference>
<dbReference type="InterPro" id="IPR019587">
    <property type="entry name" value="Polyketide_cyclase/dehydratase"/>
</dbReference>
<dbReference type="SUPFAM" id="SSF55961">
    <property type="entry name" value="Bet v1-like"/>
    <property type="match status" value="1"/>
</dbReference>
<dbReference type="InterPro" id="IPR023393">
    <property type="entry name" value="START-like_dom_sf"/>
</dbReference>
<dbReference type="Gene3D" id="3.30.530.20">
    <property type="match status" value="1"/>
</dbReference>
<dbReference type="RefSeq" id="WP_089885104.1">
    <property type="nucleotide sequence ID" value="NZ_FNGV01000001.1"/>
</dbReference>
<proteinExistence type="predicted"/>
<dbReference type="OrthoDB" id="9810827at2"/>
<keyword evidence="2" id="KW-1185">Reference proteome</keyword>
<dbReference type="AlphaFoldDB" id="A0A1G9JLU8"/>
<dbReference type="Proteomes" id="UP000199440">
    <property type="component" value="Unassembled WGS sequence"/>
</dbReference>
<dbReference type="Pfam" id="PF10604">
    <property type="entry name" value="Polyketide_cyc2"/>
    <property type="match status" value="1"/>
</dbReference>
<dbReference type="STRING" id="192904.SAMN04488514_101600"/>
<sequence length="168" mass="19414">MTKLKAPLQLDQKIIINASVEEVWEVFNDQSLLTKWTQDVQNSKFDEKMASPGQLRRNECIVNGKKGTIETRCVDMKGKDRAEFIVERDSFGMTKMLVDMSFASELRKVSDEKTEFSMLSHYTPKNLLLKLMNPFIQKKMGKEVEIMLNGLKNYIEKGETNKLNPMNN</sequence>
<name>A0A1G9JLU8_9FLAO</name>